<sequence length="44" mass="4951">MEKTYHFTGIKGSGMSALALILHQMGKNVQGSDSTDYFFYTTWS</sequence>
<dbReference type="Proteomes" id="UP000015854">
    <property type="component" value="Unassembled WGS sequence"/>
</dbReference>
<evidence type="ECO:0000313" key="2">
    <source>
        <dbReference type="EMBL" id="EQC54437.1"/>
    </source>
</evidence>
<dbReference type="Gene3D" id="3.40.50.720">
    <property type="entry name" value="NAD(P)-binding Rossmann-like Domain"/>
    <property type="match status" value="1"/>
</dbReference>
<evidence type="ECO:0000313" key="3">
    <source>
        <dbReference type="Proteomes" id="UP000015854"/>
    </source>
</evidence>
<dbReference type="EMBL" id="ATBB01000580">
    <property type="protein sequence ID" value="EQC54437.1"/>
    <property type="molecule type" value="Genomic_DNA"/>
</dbReference>
<dbReference type="SUPFAM" id="SSF51984">
    <property type="entry name" value="MurCD N-terminal domain"/>
    <property type="match status" value="1"/>
</dbReference>
<gene>
    <name evidence="2" type="ORF">LLT6_05230</name>
</gene>
<organism evidence="2 3">
    <name type="scientific">Lactococcus cremoris subsp. cremoris TIFN6</name>
    <dbReference type="NCBI Taxonomy" id="1234876"/>
    <lineage>
        <taxon>Bacteria</taxon>
        <taxon>Bacillati</taxon>
        <taxon>Bacillota</taxon>
        <taxon>Bacilli</taxon>
        <taxon>Lactobacillales</taxon>
        <taxon>Streptococcaceae</taxon>
        <taxon>Lactococcus</taxon>
        <taxon>Lactococcus cremoris subsp. cremoris</taxon>
    </lineage>
</organism>
<protein>
    <recommendedName>
        <fullName evidence="1">Mur ligase N-terminal catalytic domain-containing protein</fullName>
    </recommendedName>
</protein>
<dbReference type="PATRIC" id="fig|1234876.3.peg.2395"/>
<dbReference type="AlphaFoldDB" id="T0S5J3"/>
<dbReference type="GO" id="GO:0016881">
    <property type="term" value="F:acid-amino acid ligase activity"/>
    <property type="evidence" value="ECO:0007669"/>
    <property type="project" value="InterPro"/>
</dbReference>
<dbReference type="InterPro" id="IPR000713">
    <property type="entry name" value="Mur_ligase_N"/>
</dbReference>
<evidence type="ECO:0000259" key="1">
    <source>
        <dbReference type="Pfam" id="PF01225"/>
    </source>
</evidence>
<comment type="caution">
    <text evidence="2">The sequence shown here is derived from an EMBL/GenBank/DDBJ whole genome shotgun (WGS) entry which is preliminary data.</text>
</comment>
<dbReference type="Pfam" id="PF01225">
    <property type="entry name" value="Mur_ligase"/>
    <property type="match status" value="1"/>
</dbReference>
<name>T0S5J3_LACLC</name>
<proteinExistence type="predicted"/>
<accession>T0S5J3</accession>
<feature type="domain" description="Mur ligase N-terminal catalytic" evidence="1">
    <location>
        <begin position="4"/>
        <end position="41"/>
    </location>
</feature>
<reference evidence="2 3" key="1">
    <citation type="journal article" date="2013" name="ISME J.">
        <title>Multifactorial diversity sustains microbial community stability.</title>
        <authorList>
            <person name="Erkus O."/>
            <person name="de Jager V.C."/>
            <person name="Spus M."/>
            <person name="van Alen-Boerrigter I.J."/>
            <person name="van Rijswijck I.M."/>
            <person name="Hazelwood L."/>
            <person name="Janssen P.W."/>
            <person name="van Hijum S.A."/>
            <person name="Kleerebezem M."/>
            <person name="Smid E.J."/>
        </authorList>
    </citation>
    <scope>NUCLEOTIDE SEQUENCE [LARGE SCALE GENOMIC DNA]</scope>
    <source>
        <strain evidence="2 3">TIFN6</strain>
    </source>
</reference>